<feature type="compositionally biased region" description="Basic and acidic residues" evidence="3">
    <location>
        <begin position="512"/>
        <end position="537"/>
    </location>
</feature>
<name>A0A4E0QZ97_FASHE</name>
<dbReference type="EMBL" id="JXXN02004513">
    <property type="protein sequence ID" value="THD20535.1"/>
    <property type="molecule type" value="Genomic_DNA"/>
</dbReference>
<keyword evidence="1 2" id="KW-0175">Coiled coil</keyword>
<accession>A0A4E0QZ97</accession>
<organism evidence="5 6">
    <name type="scientific">Fasciola hepatica</name>
    <name type="common">Liver fluke</name>
    <dbReference type="NCBI Taxonomy" id="6192"/>
    <lineage>
        <taxon>Eukaryota</taxon>
        <taxon>Metazoa</taxon>
        <taxon>Spiralia</taxon>
        <taxon>Lophotrochozoa</taxon>
        <taxon>Platyhelminthes</taxon>
        <taxon>Trematoda</taxon>
        <taxon>Digenea</taxon>
        <taxon>Plagiorchiida</taxon>
        <taxon>Echinostomata</taxon>
        <taxon>Echinostomatoidea</taxon>
        <taxon>Fasciolidae</taxon>
        <taxon>Fasciola</taxon>
    </lineage>
</organism>
<dbReference type="InterPro" id="IPR043597">
    <property type="entry name" value="TPH_dom"/>
</dbReference>
<sequence length="562" mass="65877">MAQVKGDEIVDQEKSIRNNLGSPECVDVRNVKLFSQAEWKRLNGQIHGDTEELKRVEEKRKANEEVHQTSKEMVKNWTNTFLGARQKKLDERAKRLAKEEQAKVAIDLEEAKYQAKQRKAAIDEAKLKIYYQTDRVRKFHSALTLTEVLKEREMQLEFKDLCKKLNDNKDRAYVKKLQKELEEATLEEQQKAAERLAKNVENANFLREQMQIKQEIKKKQQEESFAEGEQLRRQLIEDQLERERLEQLYRENATRLQIDYQDQIKGQKQMKEIERLKEEEEEEQCRIFAAAKKKMIERRVLREREMFKAREDQLDKIRSHLAELLTEAGEEVDERIRQSMAERDLAELQKEQEKAKKLAQTLAEIESHRVAQIQQKRKEMEAEKLAELEEVRVRAATERALAEYEAQCAQAKLKKYKQLSEEYLEQQRKKEEERRLMREREVQFCATSHKLAALEEKVFQDYTKRVTEHCKANGRNVYPLKMAARTTANFGLGSSLPGETSVVDYVEAQGDEPDRKTTNNDNKDNNNENRSNDDSARKNNNNNNAASVGRSSSSRLAKKAGV</sequence>
<feature type="coiled-coil region" evidence="2">
    <location>
        <begin position="174"/>
        <end position="293"/>
    </location>
</feature>
<feature type="coiled-coil region" evidence="2">
    <location>
        <begin position="336"/>
        <end position="440"/>
    </location>
</feature>
<dbReference type="AlphaFoldDB" id="A0A4E0QZ97"/>
<keyword evidence="6" id="KW-1185">Reference proteome</keyword>
<evidence type="ECO:0000259" key="4">
    <source>
        <dbReference type="Pfam" id="PF13868"/>
    </source>
</evidence>
<dbReference type="Pfam" id="PF13868">
    <property type="entry name" value="TPH"/>
    <property type="match status" value="1"/>
</dbReference>
<feature type="region of interest" description="Disordered" evidence="3">
    <location>
        <begin position="509"/>
        <end position="562"/>
    </location>
</feature>
<evidence type="ECO:0000256" key="3">
    <source>
        <dbReference type="SAM" id="MobiDB-lite"/>
    </source>
</evidence>
<feature type="compositionally biased region" description="Low complexity" evidence="3">
    <location>
        <begin position="538"/>
        <end position="555"/>
    </location>
</feature>
<protein>
    <submittedName>
        <fullName evidence="5">Leucine zipper protein</fullName>
    </submittedName>
</protein>
<gene>
    <name evidence="5" type="ORF">D915_008741</name>
</gene>
<reference evidence="5" key="1">
    <citation type="submission" date="2019-03" db="EMBL/GenBank/DDBJ databases">
        <title>Improved annotation for the trematode Fasciola hepatica.</title>
        <authorList>
            <person name="Choi Y.-J."/>
            <person name="Martin J."/>
            <person name="Mitreva M."/>
        </authorList>
    </citation>
    <scope>NUCLEOTIDE SEQUENCE [LARGE SCALE GENOMIC DNA]</scope>
</reference>
<dbReference type="Proteomes" id="UP000230066">
    <property type="component" value="Unassembled WGS sequence"/>
</dbReference>
<proteinExistence type="predicted"/>
<comment type="caution">
    <text evidence="5">The sequence shown here is derived from an EMBL/GenBank/DDBJ whole genome shotgun (WGS) entry which is preliminary data.</text>
</comment>
<feature type="domain" description="Trichohyalin-plectin-homology" evidence="4">
    <location>
        <begin position="130"/>
        <end position="465"/>
    </location>
</feature>
<evidence type="ECO:0000256" key="2">
    <source>
        <dbReference type="SAM" id="Coils"/>
    </source>
</evidence>
<dbReference type="InterPro" id="IPR039986">
    <property type="entry name" value="CFAP210"/>
</dbReference>
<dbReference type="PANTHER" id="PTHR28663">
    <property type="entry name" value="COILED-COIL DOMAIN-CONTAINING PROTEIN 173"/>
    <property type="match status" value="1"/>
</dbReference>
<dbReference type="PANTHER" id="PTHR28663:SF1">
    <property type="entry name" value="CILIA- AND FLAGELLA- ASSOCIATED PROTEIN 210"/>
    <property type="match status" value="1"/>
</dbReference>
<evidence type="ECO:0000313" key="5">
    <source>
        <dbReference type="EMBL" id="THD20535.1"/>
    </source>
</evidence>
<evidence type="ECO:0000313" key="6">
    <source>
        <dbReference type="Proteomes" id="UP000230066"/>
    </source>
</evidence>
<evidence type="ECO:0000256" key="1">
    <source>
        <dbReference type="ARBA" id="ARBA00023054"/>
    </source>
</evidence>
<dbReference type="GO" id="GO:0005879">
    <property type="term" value="C:axonemal microtubule"/>
    <property type="evidence" value="ECO:0007669"/>
    <property type="project" value="TreeGrafter"/>
</dbReference>